<dbReference type="Proteomes" id="UP001234297">
    <property type="component" value="Chromosome 2"/>
</dbReference>
<evidence type="ECO:0000313" key="1">
    <source>
        <dbReference type="EMBL" id="KAJ8645674.1"/>
    </source>
</evidence>
<accession>A0ACC2MK09</accession>
<reference evidence="1 2" key="1">
    <citation type="journal article" date="2022" name="Hortic Res">
        <title>A haplotype resolved chromosomal level avocado genome allows analysis of novel avocado genes.</title>
        <authorList>
            <person name="Nath O."/>
            <person name="Fletcher S.J."/>
            <person name="Hayward A."/>
            <person name="Shaw L.M."/>
            <person name="Masouleh A.K."/>
            <person name="Furtado A."/>
            <person name="Henry R.J."/>
            <person name="Mitter N."/>
        </authorList>
    </citation>
    <scope>NUCLEOTIDE SEQUENCE [LARGE SCALE GENOMIC DNA]</scope>
    <source>
        <strain evidence="2">cv. Hass</strain>
    </source>
</reference>
<organism evidence="1 2">
    <name type="scientific">Persea americana</name>
    <name type="common">Avocado</name>
    <dbReference type="NCBI Taxonomy" id="3435"/>
    <lineage>
        <taxon>Eukaryota</taxon>
        <taxon>Viridiplantae</taxon>
        <taxon>Streptophyta</taxon>
        <taxon>Embryophyta</taxon>
        <taxon>Tracheophyta</taxon>
        <taxon>Spermatophyta</taxon>
        <taxon>Magnoliopsida</taxon>
        <taxon>Magnoliidae</taxon>
        <taxon>Laurales</taxon>
        <taxon>Lauraceae</taxon>
        <taxon>Persea</taxon>
    </lineage>
</organism>
<proteinExistence type="predicted"/>
<protein>
    <submittedName>
        <fullName evidence="1">Uncharacterized protein</fullName>
    </submittedName>
</protein>
<gene>
    <name evidence="1" type="ORF">MRB53_007422</name>
</gene>
<sequence length="96" mass="10963">MSFLVRKKPDTETVDSEEQVPGTRKPVTSCLYIKPHPASDPERQRVSLDKDVVLRRIRHRKRVNKIQNVLQALLTAPVSDVSADERLWLDDAFSAP</sequence>
<dbReference type="EMBL" id="CM056810">
    <property type="protein sequence ID" value="KAJ8645674.1"/>
    <property type="molecule type" value="Genomic_DNA"/>
</dbReference>
<comment type="caution">
    <text evidence="1">The sequence shown here is derived from an EMBL/GenBank/DDBJ whole genome shotgun (WGS) entry which is preliminary data.</text>
</comment>
<keyword evidence="2" id="KW-1185">Reference proteome</keyword>
<name>A0ACC2MK09_PERAE</name>
<evidence type="ECO:0000313" key="2">
    <source>
        <dbReference type="Proteomes" id="UP001234297"/>
    </source>
</evidence>